<keyword evidence="5 9" id="KW-0472">Membrane</keyword>
<feature type="chain" id="PRO_5040533784" description="1,3-beta-glucanosyltransferase" evidence="9">
    <location>
        <begin position="25"/>
        <end position="692"/>
    </location>
</feature>
<evidence type="ECO:0000259" key="12">
    <source>
        <dbReference type="SMART" id="SM00768"/>
    </source>
</evidence>
<dbReference type="GO" id="GO:0031505">
    <property type="term" value="P:fungal-type cell wall organization"/>
    <property type="evidence" value="ECO:0007669"/>
    <property type="project" value="TreeGrafter"/>
</dbReference>
<comment type="function">
    <text evidence="9">Splits internally a 1,3-beta-glucan molecule and transfers the newly generated reducing end (the donor) to the non-reducing end of another 1,3-beta-glucan molecule (the acceptor) forming a 1,3-beta linkage, resulting in the elongation of 1,3-beta-glucan chains in the cell wall.</text>
</comment>
<evidence type="ECO:0000256" key="9">
    <source>
        <dbReference type="RuleBase" id="RU361209"/>
    </source>
</evidence>
<sequence length="692" mass="74581">MAFRHSAWLIFWSILWSHIHYAVAELDPIVVKGSYFFYRTNGTQFHVRGISYKDGLTQTASKSPVDTLANGAACKRDIPFLLQLRVNVVRVSNIDVSKDHKECLDAFADAGIYIMAEMRSPTQWMEPKPEWTRWDVPLFQQYISVAEQLSNFTNVLGFVLGDTGDRAENSPGLPFFKAAIRDIREHVKQKNMREVPIGWVLGSPFLALKTTEQLDYMTCEEPRVNFLAVGLREVDDNGCTRDLRINETTSIYKNTPVPAFLYDHGCVNRNATGDLRKFGQISRLYSQDVASVLSGGILQTYFRKAEFDDSFGLVNVNNGIIEPVPGFEALSSAMATANPTPSNSAEYNPLVTFASCPTSAPNSKWKTGSKLPPKPHPRLCSCMMESLKCVAKESAMRSVGHSQYQTMVSSLCTNPLSDDCIGIQRDGGLGEYGAFSVCNMTESWSWLANRHTLRSGDQSCNLNNTVSLRPAPPAPGPECSFLLQQAGLNGEKAVTATFTGSSATGSPSNASGGSSGSGNSGGSSSSLSAGAKAGIAIGALGGVALILGAMLIVLRRRKNALKQKTPISEAPSSSDDPSALPPVYYRYDISEAHGSDPGVKGVRHGTQELHSSWGPHMMGDNTFVAELPAGGGSKNASVTRLSPAEIDGEGAMRSKYGEGVVGNATTGSELSPVQVSPSEENGDLTTTRKEEK</sequence>
<evidence type="ECO:0000313" key="13">
    <source>
        <dbReference type="EMBL" id="KAH7112570.1"/>
    </source>
</evidence>
<feature type="domain" description="X8" evidence="12">
    <location>
        <begin position="387"/>
        <end position="481"/>
    </location>
</feature>
<keyword evidence="9" id="KW-0808">Transferase</keyword>
<protein>
    <recommendedName>
        <fullName evidence="9">1,3-beta-glucanosyltransferase</fullName>
        <ecNumber evidence="9">2.4.1.-</ecNumber>
    </recommendedName>
</protein>
<keyword evidence="14" id="KW-1185">Reference proteome</keyword>
<dbReference type="PANTHER" id="PTHR31468:SF2">
    <property type="entry name" value="1,3-BETA-GLUCANOSYLTRANSFERASE GAS1"/>
    <property type="match status" value="1"/>
</dbReference>
<evidence type="ECO:0000313" key="14">
    <source>
        <dbReference type="Proteomes" id="UP000700596"/>
    </source>
</evidence>
<dbReference type="GO" id="GO:0042124">
    <property type="term" value="F:1,3-beta-glucanosyltransferase activity"/>
    <property type="evidence" value="ECO:0007669"/>
    <property type="project" value="TreeGrafter"/>
</dbReference>
<evidence type="ECO:0000256" key="6">
    <source>
        <dbReference type="ARBA" id="ARBA00023157"/>
    </source>
</evidence>
<feature type="compositionally biased region" description="Polar residues" evidence="10">
    <location>
        <begin position="663"/>
        <end position="685"/>
    </location>
</feature>
<evidence type="ECO:0000256" key="11">
    <source>
        <dbReference type="SAM" id="Phobius"/>
    </source>
</evidence>
<comment type="caution">
    <text evidence="13">The sequence shown here is derived from an EMBL/GenBank/DDBJ whole genome shotgun (WGS) entry which is preliminary data.</text>
</comment>
<dbReference type="Gene3D" id="1.20.58.1040">
    <property type="match status" value="1"/>
</dbReference>
<comment type="subcellular location">
    <subcellularLocation>
        <location evidence="1 9">Cell membrane</location>
        <topology evidence="1 9">Lipid-anchor</topology>
        <topology evidence="1 9">GPI-anchor</topology>
    </subcellularLocation>
</comment>
<keyword evidence="11" id="KW-1133">Transmembrane helix</keyword>
<evidence type="ECO:0000256" key="4">
    <source>
        <dbReference type="ARBA" id="ARBA00022729"/>
    </source>
</evidence>
<comment type="similarity">
    <text evidence="2 9">Belongs to the glycosyl hydrolase 72 family.</text>
</comment>
<dbReference type="EMBL" id="JAGMWT010000021">
    <property type="protein sequence ID" value="KAH7112570.1"/>
    <property type="molecule type" value="Genomic_DNA"/>
</dbReference>
<feature type="signal peptide" evidence="9">
    <location>
        <begin position="1"/>
        <end position="24"/>
    </location>
</feature>
<evidence type="ECO:0000256" key="1">
    <source>
        <dbReference type="ARBA" id="ARBA00004609"/>
    </source>
</evidence>
<dbReference type="PANTHER" id="PTHR31468">
    <property type="entry name" value="1,3-BETA-GLUCANOSYLTRANSFERASE GAS1"/>
    <property type="match status" value="1"/>
</dbReference>
<evidence type="ECO:0000256" key="10">
    <source>
        <dbReference type="SAM" id="MobiDB-lite"/>
    </source>
</evidence>
<dbReference type="SUPFAM" id="SSF51445">
    <property type="entry name" value="(Trans)glycosidases"/>
    <property type="match status" value="1"/>
</dbReference>
<dbReference type="InterPro" id="IPR017853">
    <property type="entry name" value="GH"/>
</dbReference>
<dbReference type="InterPro" id="IPR004886">
    <property type="entry name" value="Glucanosyltransferase"/>
</dbReference>
<dbReference type="SMART" id="SM00768">
    <property type="entry name" value="X8"/>
    <property type="match status" value="1"/>
</dbReference>
<gene>
    <name evidence="13" type="ORF">B0J11DRAFT_585534</name>
</gene>
<keyword evidence="4 9" id="KW-0732">Signal</keyword>
<dbReference type="AlphaFoldDB" id="A0A9P9D4H8"/>
<keyword evidence="11" id="KW-0812">Transmembrane</keyword>
<dbReference type="GO" id="GO:0098552">
    <property type="term" value="C:side of membrane"/>
    <property type="evidence" value="ECO:0007669"/>
    <property type="project" value="UniProtKB-KW"/>
</dbReference>
<dbReference type="EC" id="2.4.1.-" evidence="9"/>
<dbReference type="GO" id="GO:0071970">
    <property type="term" value="P:fungal-type cell wall (1-&gt;3)-beta-D-glucan biosynthetic process"/>
    <property type="evidence" value="ECO:0007669"/>
    <property type="project" value="TreeGrafter"/>
</dbReference>
<dbReference type="Pfam" id="PF03198">
    <property type="entry name" value="Glyco_hydro_72"/>
    <property type="match status" value="1"/>
</dbReference>
<accession>A0A9P9D4H8</accession>
<dbReference type="Pfam" id="PF07983">
    <property type="entry name" value="X8"/>
    <property type="match status" value="1"/>
</dbReference>
<feature type="region of interest" description="Disordered" evidence="10">
    <location>
        <begin position="658"/>
        <end position="692"/>
    </location>
</feature>
<dbReference type="OrthoDB" id="3796639at2759"/>
<keyword evidence="6" id="KW-1015">Disulfide bond</keyword>
<keyword evidence="7" id="KW-0325">Glycoprotein</keyword>
<evidence type="ECO:0000256" key="7">
    <source>
        <dbReference type="ARBA" id="ARBA00023180"/>
    </source>
</evidence>
<organism evidence="13 14">
    <name type="scientific">Dendryphion nanum</name>
    <dbReference type="NCBI Taxonomy" id="256645"/>
    <lineage>
        <taxon>Eukaryota</taxon>
        <taxon>Fungi</taxon>
        <taxon>Dikarya</taxon>
        <taxon>Ascomycota</taxon>
        <taxon>Pezizomycotina</taxon>
        <taxon>Dothideomycetes</taxon>
        <taxon>Pleosporomycetidae</taxon>
        <taxon>Pleosporales</taxon>
        <taxon>Torulaceae</taxon>
        <taxon>Dendryphion</taxon>
    </lineage>
</organism>
<evidence type="ECO:0000256" key="2">
    <source>
        <dbReference type="ARBA" id="ARBA00007528"/>
    </source>
</evidence>
<dbReference type="Gene3D" id="3.20.20.80">
    <property type="entry name" value="Glycosidases"/>
    <property type="match status" value="1"/>
</dbReference>
<evidence type="ECO:0000256" key="8">
    <source>
        <dbReference type="ARBA" id="ARBA00023288"/>
    </source>
</evidence>
<feature type="region of interest" description="Disordered" evidence="10">
    <location>
        <begin position="498"/>
        <end position="525"/>
    </location>
</feature>
<dbReference type="Proteomes" id="UP000700596">
    <property type="component" value="Unassembled WGS sequence"/>
</dbReference>
<keyword evidence="3 9" id="KW-0336">GPI-anchor</keyword>
<proteinExistence type="inferred from homology"/>
<evidence type="ECO:0000256" key="5">
    <source>
        <dbReference type="ARBA" id="ARBA00023136"/>
    </source>
</evidence>
<dbReference type="InterPro" id="IPR012946">
    <property type="entry name" value="X8"/>
</dbReference>
<keyword evidence="8 9" id="KW-0449">Lipoprotein</keyword>
<name>A0A9P9D4H8_9PLEO</name>
<reference evidence="13" key="1">
    <citation type="journal article" date="2021" name="Nat. Commun.">
        <title>Genetic determinants of endophytism in the Arabidopsis root mycobiome.</title>
        <authorList>
            <person name="Mesny F."/>
            <person name="Miyauchi S."/>
            <person name="Thiergart T."/>
            <person name="Pickel B."/>
            <person name="Atanasova L."/>
            <person name="Karlsson M."/>
            <person name="Huettel B."/>
            <person name="Barry K.W."/>
            <person name="Haridas S."/>
            <person name="Chen C."/>
            <person name="Bauer D."/>
            <person name="Andreopoulos W."/>
            <person name="Pangilinan J."/>
            <person name="LaButti K."/>
            <person name="Riley R."/>
            <person name="Lipzen A."/>
            <person name="Clum A."/>
            <person name="Drula E."/>
            <person name="Henrissat B."/>
            <person name="Kohler A."/>
            <person name="Grigoriev I.V."/>
            <person name="Martin F.M."/>
            <person name="Hacquard S."/>
        </authorList>
    </citation>
    <scope>NUCLEOTIDE SEQUENCE</scope>
    <source>
        <strain evidence="13">MPI-CAGE-CH-0243</strain>
    </source>
</reference>
<evidence type="ECO:0000256" key="3">
    <source>
        <dbReference type="ARBA" id="ARBA00022622"/>
    </source>
</evidence>
<feature type="compositionally biased region" description="Low complexity" evidence="10">
    <location>
        <begin position="498"/>
        <end position="512"/>
    </location>
</feature>
<feature type="transmembrane region" description="Helical" evidence="11">
    <location>
        <begin position="533"/>
        <end position="554"/>
    </location>
</feature>
<dbReference type="GO" id="GO:0005886">
    <property type="term" value="C:plasma membrane"/>
    <property type="evidence" value="ECO:0007669"/>
    <property type="project" value="UniProtKB-SubCell"/>
</dbReference>